<protein>
    <submittedName>
        <fullName evidence="1">Uncharacterized protein</fullName>
    </submittedName>
</protein>
<keyword evidence="2" id="KW-1185">Reference proteome</keyword>
<accession>A0A848RKT7</accession>
<reference evidence="1" key="1">
    <citation type="submission" date="2020-04" db="EMBL/GenBank/DDBJ databases">
        <title>Peptoniphilus sp. nov. isolated from swine feces.</title>
        <authorList>
            <person name="Ryu S.W."/>
        </authorList>
    </citation>
    <scope>NUCLEOTIDE SEQUENCE [LARGE SCALE GENOMIC DNA]</scope>
    <source>
        <strain evidence="1">AGMB00490</strain>
    </source>
</reference>
<evidence type="ECO:0000313" key="1">
    <source>
        <dbReference type="EMBL" id="NMW84754.1"/>
    </source>
</evidence>
<organism evidence="1 2">
    <name type="scientific">Peptoniphilus faecalis</name>
    <dbReference type="NCBI Taxonomy" id="2731255"/>
    <lineage>
        <taxon>Bacteria</taxon>
        <taxon>Bacillati</taxon>
        <taxon>Bacillota</taxon>
        <taxon>Tissierellia</taxon>
        <taxon>Tissierellales</taxon>
        <taxon>Peptoniphilaceae</taxon>
        <taxon>Peptoniphilus</taxon>
    </lineage>
</organism>
<gene>
    <name evidence="1" type="ORF">HKO22_03215</name>
</gene>
<dbReference type="RefSeq" id="WP_169968516.1">
    <property type="nucleotide sequence ID" value="NZ_JABDSR010000003.1"/>
</dbReference>
<dbReference type="Proteomes" id="UP000568273">
    <property type="component" value="Unassembled WGS sequence"/>
</dbReference>
<evidence type="ECO:0000313" key="2">
    <source>
        <dbReference type="Proteomes" id="UP000568273"/>
    </source>
</evidence>
<proteinExistence type="predicted"/>
<comment type="caution">
    <text evidence="1">The sequence shown here is derived from an EMBL/GenBank/DDBJ whole genome shotgun (WGS) entry which is preliminary data.</text>
</comment>
<name>A0A848RKT7_9FIRM</name>
<dbReference type="EMBL" id="JABDSR010000003">
    <property type="protein sequence ID" value="NMW84754.1"/>
    <property type="molecule type" value="Genomic_DNA"/>
</dbReference>
<sequence length="66" mass="7855">MTGQNSQEKMVTIKLPYDDLTDVLIVFEDWIHNRSNKSIVKRENVARIYYRLVNIWGDNAKDDQKK</sequence>
<dbReference type="AlphaFoldDB" id="A0A848RKT7"/>